<sequence length="408" mass="46271">MVVDVQRKLRLAIGSVKDHASMGKALIYNHDGFSDIEIAVVRATGHDDSPIDDKYMHEILFLVSNSPGSVPFLAERISHRLERTRDGIVALKTLVLVHRLLRGGDRYFEQDLRGAHLSGHLQMNTRWFPRNSDRSFCFLHSYVAFLEERMGWVINQGGKLEPIMCQGLEFRFYEEKSIDMAFRRLPKCQVFLDRVLDCSPSNILPSDRLARAAMSNILKESFQVYTSFCEGVTTLINLFFDFTNPTRILACDILKRASRQSYELSELYKNCKRIIENKNLEYPAVEIIAADHISAMEQFLSGTPRSLSSCPSPILKGLVAKQRDAQAGETNSGPSTLFSSSMETKISKVWVVFDEEEPQESHISISDGNGAPSAEGRRRNVEIERGKPCSSYYYNPFTTYVDTKQGRN</sequence>
<dbReference type="Proteomes" id="UP000655225">
    <property type="component" value="Unassembled WGS sequence"/>
</dbReference>
<comment type="subcellular location">
    <subcellularLocation>
        <location evidence="1">Cytoplasmic vesicle</location>
        <location evidence="1">Clathrin-coated vesicle</location>
    </subcellularLocation>
    <subcellularLocation>
        <location evidence="2">Golgi apparatus</location>
    </subcellularLocation>
    <subcellularLocation>
        <location evidence="3">Membrane</location>
        <location evidence="3">Clathrin-coated pit</location>
    </subcellularLocation>
</comment>
<dbReference type="GO" id="GO:0030136">
    <property type="term" value="C:clathrin-coated vesicle"/>
    <property type="evidence" value="ECO:0007669"/>
    <property type="project" value="UniProtKB-SubCell"/>
</dbReference>
<dbReference type="SUPFAM" id="SSF89009">
    <property type="entry name" value="GAT-like domain"/>
    <property type="match status" value="1"/>
</dbReference>
<dbReference type="InterPro" id="IPR011417">
    <property type="entry name" value="ANTH_dom"/>
</dbReference>
<dbReference type="OMA" id="RMQWAIN"/>
<evidence type="ECO:0000256" key="5">
    <source>
        <dbReference type="ARBA" id="ARBA00023034"/>
    </source>
</evidence>
<dbReference type="Gene3D" id="1.20.58.150">
    <property type="entry name" value="ANTH domain"/>
    <property type="match status" value="1"/>
</dbReference>
<keyword evidence="5" id="KW-0333">Golgi apparatus</keyword>
<evidence type="ECO:0000256" key="4">
    <source>
        <dbReference type="ARBA" id="ARBA00022583"/>
    </source>
</evidence>
<dbReference type="InterPro" id="IPR008942">
    <property type="entry name" value="ENTH_VHS"/>
</dbReference>
<evidence type="ECO:0000256" key="1">
    <source>
        <dbReference type="ARBA" id="ARBA00004132"/>
    </source>
</evidence>
<evidence type="ECO:0000259" key="10">
    <source>
        <dbReference type="PROSITE" id="PS50942"/>
    </source>
</evidence>
<evidence type="ECO:0000313" key="11">
    <source>
        <dbReference type="EMBL" id="KAF8412041.1"/>
    </source>
</evidence>
<dbReference type="Pfam" id="PF07651">
    <property type="entry name" value="ANTH"/>
    <property type="match status" value="1"/>
</dbReference>
<dbReference type="SMART" id="SM00273">
    <property type="entry name" value="ENTH"/>
    <property type="match status" value="1"/>
</dbReference>
<dbReference type="InterPro" id="IPR045192">
    <property type="entry name" value="AP180-like"/>
</dbReference>
<organism evidence="11 12">
    <name type="scientific">Tetracentron sinense</name>
    <name type="common">Spur-leaf</name>
    <dbReference type="NCBI Taxonomy" id="13715"/>
    <lineage>
        <taxon>Eukaryota</taxon>
        <taxon>Viridiplantae</taxon>
        <taxon>Streptophyta</taxon>
        <taxon>Embryophyta</taxon>
        <taxon>Tracheophyta</taxon>
        <taxon>Spermatophyta</taxon>
        <taxon>Magnoliopsida</taxon>
        <taxon>Trochodendrales</taxon>
        <taxon>Trochodendraceae</taxon>
        <taxon>Tetracentron</taxon>
    </lineage>
</organism>
<evidence type="ECO:0000256" key="6">
    <source>
        <dbReference type="ARBA" id="ARBA00023136"/>
    </source>
</evidence>
<reference evidence="11 12" key="1">
    <citation type="submission" date="2020-04" db="EMBL/GenBank/DDBJ databases">
        <title>Plant Genome Project.</title>
        <authorList>
            <person name="Zhang R.-G."/>
        </authorList>
    </citation>
    <scope>NUCLEOTIDE SEQUENCE [LARGE SCALE GENOMIC DNA]</scope>
    <source>
        <strain evidence="11">YNK0</strain>
        <tissue evidence="11">Leaf</tissue>
    </source>
</reference>
<keyword evidence="8" id="KW-0968">Cytoplasmic vesicle</keyword>
<evidence type="ECO:0000256" key="7">
    <source>
        <dbReference type="ARBA" id="ARBA00023176"/>
    </source>
</evidence>
<dbReference type="PANTHER" id="PTHR22951">
    <property type="entry name" value="CLATHRIN ASSEMBLY PROTEIN"/>
    <property type="match status" value="1"/>
</dbReference>
<dbReference type="Gene3D" id="1.25.40.90">
    <property type="match status" value="1"/>
</dbReference>
<dbReference type="InterPro" id="IPR013809">
    <property type="entry name" value="ENTH"/>
</dbReference>
<dbReference type="GO" id="GO:0032050">
    <property type="term" value="F:clathrin heavy chain binding"/>
    <property type="evidence" value="ECO:0007669"/>
    <property type="project" value="TreeGrafter"/>
</dbReference>
<gene>
    <name evidence="11" type="ORF">HHK36_004601</name>
</gene>
<dbReference type="EMBL" id="JABCRI010000002">
    <property type="protein sequence ID" value="KAF8412041.1"/>
    <property type="molecule type" value="Genomic_DNA"/>
</dbReference>
<dbReference type="CDD" id="cd16987">
    <property type="entry name" value="ANTH_N_AP180_plant"/>
    <property type="match status" value="1"/>
</dbReference>
<feature type="region of interest" description="Disordered" evidence="9">
    <location>
        <begin position="360"/>
        <end position="380"/>
    </location>
</feature>
<dbReference type="PANTHER" id="PTHR22951:SF70">
    <property type="entry name" value="OS11G0244600 PROTEIN"/>
    <property type="match status" value="1"/>
</dbReference>
<evidence type="ECO:0000256" key="2">
    <source>
        <dbReference type="ARBA" id="ARBA00004555"/>
    </source>
</evidence>
<name>A0A835A091_TETSI</name>
<dbReference type="PROSITE" id="PS50942">
    <property type="entry name" value="ENTH"/>
    <property type="match status" value="1"/>
</dbReference>
<dbReference type="GO" id="GO:0072583">
    <property type="term" value="P:clathrin-dependent endocytosis"/>
    <property type="evidence" value="ECO:0007669"/>
    <property type="project" value="InterPro"/>
</dbReference>
<keyword evidence="4" id="KW-0254">Endocytosis</keyword>
<dbReference type="SUPFAM" id="SSF48464">
    <property type="entry name" value="ENTH/VHS domain"/>
    <property type="match status" value="1"/>
</dbReference>
<proteinExistence type="predicted"/>
<keyword evidence="12" id="KW-1185">Reference proteome</keyword>
<evidence type="ECO:0000256" key="8">
    <source>
        <dbReference type="ARBA" id="ARBA00023329"/>
    </source>
</evidence>
<dbReference type="InterPro" id="IPR014712">
    <property type="entry name" value="ANTH_dom_sf"/>
</dbReference>
<dbReference type="GO" id="GO:0005794">
    <property type="term" value="C:Golgi apparatus"/>
    <property type="evidence" value="ECO:0007669"/>
    <property type="project" value="UniProtKB-SubCell"/>
</dbReference>
<dbReference type="AlphaFoldDB" id="A0A835A091"/>
<comment type="caution">
    <text evidence="11">The sequence shown here is derived from an EMBL/GenBank/DDBJ whole genome shotgun (WGS) entry which is preliminary data.</text>
</comment>
<keyword evidence="6" id="KW-0472">Membrane</keyword>
<dbReference type="GO" id="GO:0000149">
    <property type="term" value="F:SNARE binding"/>
    <property type="evidence" value="ECO:0007669"/>
    <property type="project" value="TreeGrafter"/>
</dbReference>
<dbReference type="OrthoDB" id="1932749at2759"/>
<dbReference type="GO" id="GO:0006900">
    <property type="term" value="P:vesicle budding from membrane"/>
    <property type="evidence" value="ECO:0007669"/>
    <property type="project" value="TreeGrafter"/>
</dbReference>
<feature type="domain" description="ENTH" evidence="10">
    <location>
        <begin position="28"/>
        <end position="160"/>
    </location>
</feature>
<dbReference type="GO" id="GO:0048268">
    <property type="term" value="P:clathrin coat assembly"/>
    <property type="evidence" value="ECO:0007669"/>
    <property type="project" value="InterPro"/>
</dbReference>
<dbReference type="InterPro" id="IPR048050">
    <property type="entry name" value="ANTH_N_plant"/>
</dbReference>
<dbReference type="GO" id="GO:0005905">
    <property type="term" value="C:clathrin-coated pit"/>
    <property type="evidence" value="ECO:0007669"/>
    <property type="project" value="UniProtKB-SubCell"/>
</dbReference>
<keyword evidence="7" id="KW-0168">Coated pit</keyword>
<evidence type="ECO:0000256" key="9">
    <source>
        <dbReference type="SAM" id="MobiDB-lite"/>
    </source>
</evidence>
<accession>A0A835A091</accession>
<dbReference type="GO" id="GO:0005545">
    <property type="term" value="F:1-phosphatidylinositol binding"/>
    <property type="evidence" value="ECO:0007669"/>
    <property type="project" value="InterPro"/>
</dbReference>
<protein>
    <recommendedName>
        <fullName evidence="10">ENTH domain-containing protein</fullName>
    </recommendedName>
</protein>
<dbReference type="GO" id="GO:0005546">
    <property type="term" value="F:phosphatidylinositol-4,5-bisphosphate binding"/>
    <property type="evidence" value="ECO:0007669"/>
    <property type="project" value="TreeGrafter"/>
</dbReference>
<evidence type="ECO:0000313" key="12">
    <source>
        <dbReference type="Proteomes" id="UP000655225"/>
    </source>
</evidence>
<evidence type="ECO:0000256" key="3">
    <source>
        <dbReference type="ARBA" id="ARBA00004600"/>
    </source>
</evidence>